<evidence type="ECO:0000256" key="3">
    <source>
        <dbReference type="ARBA" id="ARBA00022989"/>
    </source>
</evidence>
<organism evidence="7 8">
    <name type="scientific">Rubrobacter xylanophilus (strain DSM 9941 / JCM 11954 / NBRC 16129 / PRD-1)</name>
    <dbReference type="NCBI Taxonomy" id="266117"/>
    <lineage>
        <taxon>Bacteria</taxon>
        <taxon>Bacillati</taxon>
        <taxon>Actinomycetota</taxon>
        <taxon>Rubrobacteria</taxon>
        <taxon>Rubrobacterales</taxon>
        <taxon>Rubrobacteraceae</taxon>
        <taxon>Rubrobacter</taxon>
    </lineage>
</organism>
<feature type="domain" description="Major facilitator superfamily (MFS) profile" evidence="6">
    <location>
        <begin position="4"/>
        <end position="375"/>
    </location>
</feature>
<dbReference type="AlphaFoldDB" id="Q1ARN9"/>
<dbReference type="PhylomeDB" id="Q1ARN9"/>
<dbReference type="GO" id="GO:0022857">
    <property type="term" value="F:transmembrane transporter activity"/>
    <property type="evidence" value="ECO:0007669"/>
    <property type="project" value="InterPro"/>
</dbReference>
<dbReference type="InterPro" id="IPR036259">
    <property type="entry name" value="MFS_trans_sf"/>
</dbReference>
<evidence type="ECO:0000256" key="4">
    <source>
        <dbReference type="ARBA" id="ARBA00023136"/>
    </source>
</evidence>
<dbReference type="PANTHER" id="PTHR23531">
    <property type="entry name" value="QUINOLENE RESISTANCE PROTEIN NORA"/>
    <property type="match status" value="1"/>
</dbReference>
<dbReference type="eggNOG" id="COG2814">
    <property type="taxonomic scope" value="Bacteria"/>
</dbReference>
<keyword evidence="4 5" id="KW-0472">Membrane</keyword>
<dbReference type="PROSITE" id="PS50850">
    <property type="entry name" value="MFS"/>
    <property type="match status" value="1"/>
</dbReference>
<dbReference type="EMBL" id="CP000386">
    <property type="protein sequence ID" value="ABG05939.1"/>
    <property type="molecule type" value="Genomic_DNA"/>
</dbReference>
<evidence type="ECO:0000256" key="1">
    <source>
        <dbReference type="ARBA" id="ARBA00004651"/>
    </source>
</evidence>
<gene>
    <name evidence="7" type="ordered locus">Rxyl_3029</name>
</gene>
<keyword evidence="3 5" id="KW-1133">Transmembrane helix</keyword>
<feature type="transmembrane region" description="Helical" evidence="5">
    <location>
        <begin position="349"/>
        <end position="367"/>
    </location>
</feature>
<name>Q1ARN9_RUBXD</name>
<dbReference type="InterPro" id="IPR011701">
    <property type="entry name" value="MFS"/>
</dbReference>
<feature type="transmembrane region" description="Helical" evidence="5">
    <location>
        <begin position="129"/>
        <end position="152"/>
    </location>
</feature>
<keyword evidence="2 5" id="KW-0812">Transmembrane</keyword>
<proteinExistence type="predicted"/>
<feature type="transmembrane region" description="Helical" evidence="5">
    <location>
        <begin position="204"/>
        <end position="224"/>
    </location>
</feature>
<dbReference type="KEGG" id="rxy:Rxyl_3029"/>
<dbReference type="SUPFAM" id="SSF103473">
    <property type="entry name" value="MFS general substrate transporter"/>
    <property type="match status" value="1"/>
</dbReference>
<feature type="transmembrane region" description="Helical" evidence="5">
    <location>
        <begin position="263"/>
        <end position="280"/>
    </location>
</feature>
<feature type="transmembrane region" description="Helical" evidence="5">
    <location>
        <begin position="70"/>
        <end position="88"/>
    </location>
</feature>
<feature type="transmembrane region" description="Helical" evidence="5">
    <location>
        <begin position="321"/>
        <end position="343"/>
    </location>
</feature>
<dbReference type="STRING" id="266117.Rxyl_3029"/>
<feature type="transmembrane region" description="Helical" evidence="5">
    <location>
        <begin position="286"/>
        <end position="309"/>
    </location>
</feature>
<evidence type="ECO:0000313" key="8">
    <source>
        <dbReference type="Proteomes" id="UP000006637"/>
    </source>
</evidence>
<evidence type="ECO:0000259" key="6">
    <source>
        <dbReference type="PROSITE" id="PS50850"/>
    </source>
</evidence>
<keyword evidence="8" id="KW-1185">Reference proteome</keyword>
<dbReference type="Proteomes" id="UP000006637">
    <property type="component" value="Chromosome"/>
</dbReference>
<dbReference type="Gene3D" id="1.20.1250.20">
    <property type="entry name" value="MFS general substrate transporter like domains"/>
    <property type="match status" value="2"/>
</dbReference>
<comment type="subcellular location">
    <subcellularLocation>
        <location evidence="1">Cell membrane</location>
        <topology evidence="1">Multi-pass membrane protein</topology>
    </subcellularLocation>
</comment>
<dbReference type="InterPro" id="IPR020846">
    <property type="entry name" value="MFS_dom"/>
</dbReference>
<feature type="transmembrane region" description="Helical" evidence="5">
    <location>
        <begin position="158"/>
        <end position="177"/>
    </location>
</feature>
<dbReference type="GO" id="GO:0005886">
    <property type="term" value="C:plasma membrane"/>
    <property type="evidence" value="ECO:0007669"/>
    <property type="project" value="UniProtKB-SubCell"/>
</dbReference>
<feature type="transmembrane region" description="Helical" evidence="5">
    <location>
        <begin position="38"/>
        <end position="58"/>
    </location>
</feature>
<dbReference type="PANTHER" id="PTHR23531:SF1">
    <property type="entry name" value="QUINOLENE RESISTANCE PROTEIN NORA"/>
    <property type="match status" value="1"/>
</dbReference>
<reference evidence="7 8" key="1">
    <citation type="submission" date="2006-06" db="EMBL/GenBank/DDBJ databases">
        <title>Complete sequence of Rubrobacter xylanophilus DSM 9941.</title>
        <authorList>
            <consortium name="US DOE Joint Genome Institute"/>
            <person name="Copeland A."/>
            <person name="Lucas S."/>
            <person name="Lapidus A."/>
            <person name="Barry K."/>
            <person name="Detter J.C."/>
            <person name="Glavina del Rio T."/>
            <person name="Hammon N."/>
            <person name="Israni S."/>
            <person name="Dalin E."/>
            <person name="Tice H."/>
            <person name="Pitluck S."/>
            <person name="Munk A.C."/>
            <person name="Brettin T."/>
            <person name="Bruce D."/>
            <person name="Han C."/>
            <person name="Tapia R."/>
            <person name="Gilna P."/>
            <person name="Schmutz J."/>
            <person name="Larimer F."/>
            <person name="Land M."/>
            <person name="Hauser L."/>
            <person name="Kyrpides N."/>
            <person name="Lykidis A."/>
            <person name="da Costa M.S."/>
            <person name="Rainey F.A."/>
            <person name="Empadinhas N."/>
            <person name="Jolivet E."/>
            <person name="Battista J.R."/>
            <person name="Richardson P."/>
        </authorList>
    </citation>
    <scope>NUCLEOTIDE SEQUENCE [LARGE SCALE GENOMIC DNA]</scope>
    <source>
        <strain evidence="8">DSM 9941 / NBRC 16129 / PRD-1</strain>
    </source>
</reference>
<feature type="transmembrane region" description="Helical" evidence="5">
    <location>
        <begin position="94"/>
        <end position="117"/>
    </location>
</feature>
<evidence type="ECO:0000313" key="7">
    <source>
        <dbReference type="EMBL" id="ABG05939.1"/>
    </source>
</evidence>
<dbReference type="HOGENOM" id="CLU_001265_10_13_11"/>
<sequence length="376" mass="38431">MSRPMAFVLLAALGTFTNVNLLLPVMPLYVARSGAGDFFAGLATTALLLTTVVAQIGTPRVLGRCGYSSTLIAGMVLLGVPSAFYVWTDAAVPLLGITLVRGLGFGVATVAFAALVTDLSPPERRGEGIGLYGVASTLPAVFGLPLGLWLVNWLGYETVFLAGAAGCVVGVAGVLAARVNAVDPPDGSAGFVAGMRRSSLRRPLFAFVSTTVAAGVLVTFLPLASPGSGLDSAATALLLWGLVQTAARWWAGRATDRSGAERLIQLSLVLSGLGMLAVSLPENPVMLLTGAVLNGVGFGVLQNATLSVLTDRVPRSEYGMISTLWNVGFDAGAGASPLVFGLIAAGAGYPFAFAATAALIFASLVFARPDAVENKT</sequence>
<evidence type="ECO:0000256" key="5">
    <source>
        <dbReference type="SAM" id="Phobius"/>
    </source>
</evidence>
<dbReference type="InterPro" id="IPR052714">
    <property type="entry name" value="MFS_Exporter"/>
</dbReference>
<feature type="transmembrane region" description="Helical" evidence="5">
    <location>
        <begin position="230"/>
        <end position="251"/>
    </location>
</feature>
<protein>
    <submittedName>
        <fullName evidence="7">Major facilitator superfamily MFS_1</fullName>
    </submittedName>
</protein>
<accession>Q1ARN9</accession>
<evidence type="ECO:0000256" key="2">
    <source>
        <dbReference type="ARBA" id="ARBA00022692"/>
    </source>
</evidence>
<dbReference type="Pfam" id="PF07690">
    <property type="entry name" value="MFS_1"/>
    <property type="match status" value="1"/>
</dbReference>